<proteinExistence type="predicted"/>
<protein>
    <submittedName>
        <fullName evidence="3">MFS transporter</fullName>
    </submittedName>
</protein>
<reference evidence="1 2" key="2">
    <citation type="submission" date="2018-10" db="EMBL/GenBank/DDBJ databases">
        <authorList>
            <consortium name="Pathogen Informatics"/>
        </authorList>
    </citation>
    <scope>NUCLEOTIDE SEQUENCE [LARGE SCALE GENOMIC DNA]</scope>
</reference>
<sequence length="95" mass="10058">MSQLPTPTPLHSPPPGEQAITRAECGYVAAAVNSFAQVGVGSAVLLFALRTPPPHPPLFAVVVYAFDASAESVRVRVWCVVVVAPLRVHVNRSSQ</sequence>
<dbReference type="WBParaSite" id="MCOS_0001049101-mRNA-1">
    <property type="protein sequence ID" value="MCOS_0001049101-mRNA-1"/>
    <property type="gene ID" value="MCOS_0001049101"/>
</dbReference>
<reference evidence="3" key="1">
    <citation type="submission" date="2017-02" db="UniProtKB">
        <authorList>
            <consortium name="WormBaseParasite"/>
        </authorList>
    </citation>
    <scope>IDENTIFICATION</scope>
</reference>
<evidence type="ECO:0000313" key="2">
    <source>
        <dbReference type="Proteomes" id="UP000267029"/>
    </source>
</evidence>
<dbReference type="Proteomes" id="UP000267029">
    <property type="component" value="Unassembled WGS sequence"/>
</dbReference>
<dbReference type="AlphaFoldDB" id="A0A0R3URI6"/>
<keyword evidence="2" id="KW-1185">Reference proteome</keyword>
<organism evidence="3">
    <name type="scientific">Mesocestoides corti</name>
    <name type="common">Flatworm</name>
    <dbReference type="NCBI Taxonomy" id="53468"/>
    <lineage>
        <taxon>Eukaryota</taxon>
        <taxon>Metazoa</taxon>
        <taxon>Spiralia</taxon>
        <taxon>Lophotrochozoa</taxon>
        <taxon>Platyhelminthes</taxon>
        <taxon>Cestoda</taxon>
        <taxon>Eucestoda</taxon>
        <taxon>Cyclophyllidea</taxon>
        <taxon>Mesocestoididae</taxon>
        <taxon>Mesocestoides</taxon>
    </lineage>
</organism>
<name>A0A0R3URI6_MESCO</name>
<dbReference type="EMBL" id="UXSR01006420">
    <property type="protein sequence ID" value="VDD84489.1"/>
    <property type="molecule type" value="Genomic_DNA"/>
</dbReference>
<accession>A0A0R3URI6</accession>
<gene>
    <name evidence="1" type="ORF">MCOS_LOCUS10492</name>
</gene>
<evidence type="ECO:0000313" key="1">
    <source>
        <dbReference type="EMBL" id="VDD84489.1"/>
    </source>
</evidence>
<evidence type="ECO:0000313" key="3">
    <source>
        <dbReference type="WBParaSite" id="MCOS_0001049101-mRNA-1"/>
    </source>
</evidence>